<keyword evidence="2" id="KW-0732">Signal</keyword>
<evidence type="ECO:0000313" key="3">
    <source>
        <dbReference type="EMBL" id="KAK2955013.1"/>
    </source>
</evidence>
<gene>
    <name evidence="3" type="ORF">BLNAU_9944</name>
</gene>
<evidence type="ECO:0000256" key="2">
    <source>
        <dbReference type="SAM" id="SignalP"/>
    </source>
</evidence>
<feature type="compositionally biased region" description="Polar residues" evidence="1">
    <location>
        <begin position="90"/>
        <end position="101"/>
    </location>
</feature>
<organism evidence="3 4">
    <name type="scientific">Blattamonas nauphoetae</name>
    <dbReference type="NCBI Taxonomy" id="2049346"/>
    <lineage>
        <taxon>Eukaryota</taxon>
        <taxon>Metamonada</taxon>
        <taxon>Preaxostyla</taxon>
        <taxon>Oxymonadida</taxon>
        <taxon>Blattamonas</taxon>
    </lineage>
</organism>
<dbReference type="Proteomes" id="UP001281761">
    <property type="component" value="Unassembled WGS sequence"/>
</dbReference>
<dbReference type="EMBL" id="JARBJD010000071">
    <property type="protein sequence ID" value="KAK2955013.1"/>
    <property type="molecule type" value="Genomic_DNA"/>
</dbReference>
<feature type="chain" id="PRO_5045717945" evidence="2">
    <location>
        <begin position="25"/>
        <end position="440"/>
    </location>
</feature>
<evidence type="ECO:0000313" key="4">
    <source>
        <dbReference type="Proteomes" id="UP001281761"/>
    </source>
</evidence>
<feature type="region of interest" description="Disordered" evidence="1">
    <location>
        <begin position="82"/>
        <end position="101"/>
    </location>
</feature>
<evidence type="ECO:0000256" key="1">
    <source>
        <dbReference type="SAM" id="MobiDB-lite"/>
    </source>
</evidence>
<comment type="caution">
    <text evidence="3">The sequence shown here is derived from an EMBL/GenBank/DDBJ whole genome shotgun (WGS) entry which is preliminary data.</text>
</comment>
<sequence length="440" mass="50068">MVATHPFFAATLALLLSVWPCVGARDVNPVSAEAVLFSDCCAPRHSPAIRLRRHDAHHSPATRLQHQHPLSLDCLPPLTMDVDSSERQTSRNTASSSPTNPSFFSALSRLSSATDTLIEWHAISAFCLVKVCGGKSCGREDFGRKRRRRCGITNHDASVSSSAFLHHLTRSFVALRRVHPVFLSLSFTRSVFIHESSESTLSVKTAAMKMLSNLIQHWLSQHQLALVKTNLIPQLVITLTPQSLSFSEAEDIHTSLMEIIAQSLRLASTLGLRELGIEDENQQQAVHETVLQQVLVPSEKYIWHLCVNRFSIIFRDMTNTFLVLLVNLLRICPSYQPTMDLVLNMPVFLTIPSFLTFFEYDRTIYYFLANMINAQWNWNDTRGDQRQMWKIIQRLLRMEGMDDVTEEKLRNDKKEFAGGFVVVYSIQWNNRQGMNLPELE</sequence>
<protein>
    <submittedName>
        <fullName evidence="3">Uncharacterized protein</fullName>
    </submittedName>
</protein>
<accession>A0ABQ9XU56</accession>
<reference evidence="3 4" key="1">
    <citation type="journal article" date="2022" name="bioRxiv">
        <title>Genomics of Preaxostyla Flagellates Illuminates Evolutionary Transitions and the Path Towards Mitochondrial Loss.</title>
        <authorList>
            <person name="Novak L.V.F."/>
            <person name="Treitli S.C."/>
            <person name="Pyrih J."/>
            <person name="Halakuc P."/>
            <person name="Pipaliya S.V."/>
            <person name="Vacek V."/>
            <person name="Brzon O."/>
            <person name="Soukal P."/>
            <person name="Eme L."/>
            <person name="Dacks J.B."/>
            <person name="Karnkowska A."/>
            <person name="Elias M."/>
            <person name="Hampl V."/>
        </authorList>
    </citation>
    <scope>NUCLEOTIDE SEQUENCE [LARGE SCALE GENOMIC DNA]</scope>
    <source>
        <strain evidence="3">NAU3</strain>
        <tissue evidence="3">Gut</tissue>
    </source>
</reference>
<name>A0ABQ9XU56_9EUKA</name>
<feature type="signal peptide" evidence="2">
    <location>
        <begin position="1"/>
        <end position="24"/>
    </location>
</feature>
<keyword evidence="4" id="KW-1185">Reference proteome</keyword>
<proteinExistence type="predicted"/>